<dbReference type="InterPro" id="IPR013517">
    <property type="entry name" value="FG-GAP"/>
</dbReference>
<dbReference type="NCBIfam" id="TIGR04183">
    <property type="entry name" value="Por_Secre_tail"/>
    <property type="match status" value="1"/>
</dbReference>
<keyword evidence="1" id="KW-0732">Signal</keyword>
<dbReference type="InterPro" id="IPR026444">
    <property type="entry name" value="Secre_tail"/>
</dbReference>
<comment type="caution">
    <text evidence="5">The sequence shown here is derived from an EMBL/GenBank/DDBJ whole genome shotgun (WGS) entry which is preliminary data.</text>
</comment>
<evidence type="ECO:0000313" key="5">
    <source>
        <dbReference type="EMBL" id="RED45658.1"/>
    </source>
</evidence>
<dbReference type="EMBL" id="QRDX01000008">
    <property type="protein sequence ID" value="RED45658.1"/>
    <property type="molecule type" value="Genomic_DNA"/>
</dbReference>
<evidence type="ECO:0000256" key="1">
    <source>
        <dbReference type="ARBA" id="ARBA00022729"/>
    </source>
</evidence>
<dbReference type="Proteomes" id="UP000256629">
    <property type="component" value="Unassembled WGS sequence"/>
</dbReference>
<dbReference type="Gene3D" id="2.130.10.130">
    <property type="entry name" value="Integrin alpha, N-terminal"/>
    <property type="match status" value="2"/>
</dbReference>
<protein>
    <submittedName>
        <fullName evidence="5">Putative secreted protein (Por secretion system target)</fullName>
    </submittedName>
</protein>
<gene>
    <name evidence="5" type="ORF">DFQ02_10836</name>
</gene>
<name>A0A3D9H841_9FLAO</name>
<dbReference type="SMART" id="SM00191">
    <property type="entry name" value="Int_alpha"/>
    <property type="match status" value="4"/>
</dbReference>
<evidence type="ECO:0000256" key="3">
    <source>
        <dbReference type="ARBA" id="ARBA00023180"/>
    </source>
</evidence>
<keyword evidence="3" id="KW-0325">Glycoprotein</keyword>
<accession>A0A3D9H841</accession>
<dbReference type="PANTHER" id="PTHR36220:SF1">
    <property type="entry name" value="GAMMA TUBULIN COMPLEX COMPONENT C-TERMINAL DOMAIN-CONTAINING PROTEIN"/>
    <property type="match status" value="1"/>
</dbReference>
<sequence length="529" mass="58042">MRPTLLLLLFFISPLYSQPWEEVQKNISSSPMANELFGDEVSTDGNYMVVGAYVSTYDENGQNYLLGAGAAYIYERDTNGSWVFVQKIVAPDRAEGDYFGNSVSVNGNYVIIGAYHHSLDASGQNFKGGAGAVYVYKRDINGNWNFIQKLIQSNRNAGDNFGRSVTINGNFIYVGAIIHDGVGAVAQNAGAVFQFEKDEFDVWQEKQVLEASDRAGSVSYFGENVAVSGDYLAVAAIREEKDAAGQNNVEAAGAVYVFKRDSNGIWQETQKLVASDRAIDDQFGWSLSINGDIIIVGTPFEDEDDNDSNTLSDSGAAYIFKRDTNDIWQLVKKMTATNRSVDDHYGIAVGISDEYIFVGADDDDEDASEMNSIPSSGSVYVYENDSNLWGNAQKLVASDRALGGEFGGALFVNNDDLVVGARLASDNINFIGAVYSFEISPGLGIFENTFGNVINIFPNPSSGHYNLELGENFSNIKIYITDVLGKQIFNKDYKNTDRINFKINGTRGVYFVSVRTPDGKFVTKKVFKI</sequence>
<organism evidence="5 6">
    <name type="scientific">Seonamhaeicola aphaedonensis</name>
    <dbReference type="NCBI Taxonomy" id="1461338"/>
    <lineage>
        <taxon>Bacteria</taxon>
        <taxon>Pseudomonadati</taxon>
        <taxon>Bacteroidota</taxon>
        <taxon>Flavobacteriia</taxon>
        <taxon>Flavobacteriales</taxon>
        <taxon>Flavobacteriaceae</taxon>
    </lineage>
</organism>
<keyword evidence="6" id="KW-1185">Reference proteome</keyword>
<reference evidence="5 6" key="1">
    <citation type="submission" date="2018-07" db="EMBL/GenBank/DDBJ databases">
        <title>Genomic Encyclopedia of Type Strains, Phase III (KMG-III): the genomes of soil and plant-associated and newly described type strains.</title>
        <authorList>
            <person name="Whitman W."/>
        </authorList>
    </citation>
    <scope>NUCLEOTIDE SEQUENCE [LARGE SCALE GENOMIC DNA]</scope>
    <source>
        <strain evidence="5 6">CECT 8487</strain>
    </source>
</reference>
<dbReference type="PANTHER" id="PTHR36220">
    <property type="entry name" value="UNNAMED PRODUCT"/>
    <property type="match status" value="1"/>
</dbReference>
<keyword evidence="2" id="KW-0677">Repeat</keyword>
<dbReference type="InterPro" id="IPR028994">
    <property type="entry name" value="Integrin_alpha_N"/>
</dbReference>
<evidence type="ECO:0000256" key="2">
    <source>
        <dbReference type="ARBA" id="ARBA00022737"/>
    </source>
</evidence>
<dbReference type="OrthoDB" id="964745at2"/>
<evidence type="ECO:0000313" key="6">
    <source>
        <dbReference type="Proteomes" id="UP000256629"/>
    </source>
</evidence>
<dbReference type="InterPro" id="IPR013519">
    <property type="entry name" value="Int_alpha_beta-p"/>
</dbReference>
<proteinExistence type="predicted"/>
<dbReference type="Pfam" id="PF14312">
    <property type="entry name" value="FG-GAP_2"/>
    <property type="match status" value="7"/>
</dbReference>
<evidence type="ECO:0000259" key="4">
    <source>
        <dbReference type="Pfam" id="PF18962"/>
    </source>
</evidence>
<dbReference type="Pfam" id="PF18962">
    <property type="entry name" value="Por_Secre_tail"/>
    <property type="match status" value="1"/>
</dbReference>
<dbReference type="SUPFAM" id="SSF69318">
    <property type="entry name" value="Integrin alpha N-terminal domain"/>
    <property type="match status" value="2"/>
</dbReference>
<dbReference type="RefSeq" id="WP_116524883.1">
    <property type="nucleotide sequence ID" value="NZ_QRDX01000008.1"/>
</dbReference>
<feature type="domain" description="Secretion system C-terminal sorting" evidence="4">
    <location>
        <begin position="456"/>
        <end position="526"/>
    </location>
</feature>
<dbReference type="AlphaFoldDB" id="A0A3D9H841"/>